<dbReference type="PRINTS" id="PR00834">
    <property type="entry name" value="PROTEASES2C"/>
</dbReference>
<feature type="compositionally biased region" description="Basic and acidic residues" evidence="1">
    <location>
        <begin position="391"/>
        <end position="408"/>
    </location>
</feature>
<sequence>MPSRCLDSTMVRIGCLTLALFASAISLAANLRAEESSLLPDEQKWIEQFESARVAGIAKATPSTVMVFVPGGGGGGSGVLISPDGYALTNFHVSSPAGTYMRCGLSDGKVYDAVVVGIDPVGDLALIQLLGRDDFSTAEFVPSRSVQVGDWCFAIGNPFLLATNLQPTVTAGIISGVRRYQYPSGTLLEYGNCFQTDASINPGNSGGPLYDNDGDLIGIIGRASFEKRGRVNVGVGYAISGDQAQNFLGCLHSGRIVDHATLGATVGTDEDGSVRVTNILSSSDAYRRGLRYGDEILEIDGQVIQTANDVQNILATFPASWRIPITYRQEGTSVETLVRLASVHRGSELLEKMKSALPPPPPAPPKPPTPSDPEGDAPGDLESDDETSPDGSDKAKPNDPKPLMKDAAGEPIPAMAVKQIKIREGYGNYYYNELHQTKFIERLRRQFKDVEANDSVWKIRGKTVPVVDGQEASDFLITIGDGQFKFKIGDDLQQLSRGDELLQVVDEQRDAGILACLNALQRMLTLGPRQFGDTYYWGTMPLSGQRPLRDTVVGVHSDLETRFLHHPQSERLEVIESIAGNDTDPAELWFAAEDDALPSTLQLRYGLTTVLNLQITDWSTAPANQPQVPVDGDAS</sequence>
<dbReference type="Pfam" id="PF00595">
    <property type="entry name" value="PDZ"/>
    <property type="match status" value="1"/>
</dbReference>
<evidence type="ECO:0000256" key="2">
    <source>
        <dbReference type="SAM" id="SignalP"/>
    </source>
</evidence>
<dbReference type="SUPFAM" id="SSF50494">
    <property type="entry name" value="Trypsin-like serine proteases"/>
    <property type="match status" value="1"/>
</dbReference>
<feature type="compositionally biased region" description="Pro residues" evidence="1">
    <location>
        <begin position="357"/>
        <end position="371"/>
    </location>
</feature>
<accession>Q7UNU6</accession>
<feature type="domain" description="PDZ" evidence="3">
    <location>
        <begin position="262"/>
        <end position="305"/>
    </location>
</feature>
<dbReference type="PROSITE" id="PS50106">
    <property type="entry name" value="PDZ"/>
    <property type="match status" value="1"/>
</dbReference>
<keyword evidence="5" id="KW-1185">Reference proteome</keyword>
<keyword evidence="2" id="KW-0732">Signal</keyword>
<dbReference type="Proteomes" id="UP000001025">
    <property type="component" value="Chromosome"/>
</dbReference>
<dbReference type="GO" id="GO:0006508">
    <property type="term" value="P:proteolysis"/>
    <property type="evidence" value="ECO:0007669"/>
    <property type="project" value="InterPro"/>
</dbReference>
<proteinExistence type="predicted"/>
<dbReference type="InterPro" id="IPR009003">
    <property type="entry name" value="Peptidase_S1_PA"/>
</dbReference>
<dbReference type="InterPro" id="IPR001478">
    <property type="entry name" value="PDZ"/>
</dbReference>
<evidence type="ECO:0000313" key="4">
    <source>
        <dbReference type="EMBL" id="CAD75319.1"/>
    </source>
</evidence>
<dbReference type="KEGG" id="rba:RB7367"/>
<feature type="region of interest" description="Disordered" evidence="1">
    <location>
        <begin position="353"/>
        <end position="410"/>
    </location>
</feature>
<organism evidence="4 5">
    <name type="scientific">Rhodopirellula baltica (strain DSM 10527 / NCIMB 13988 / SH1)</name>
    <dbReference type="NCBI Taxonomy" id="243090"/>
    <lineage>
        <taxon>Bacteria</taxon>
        <taxon>Pseudomonadati</taxon>
        <taxon>Planctomycetota</taxon>
        <taxon>Planctomycetia</taxon>
        <taxon>Pirellulales</taxon>
        <taxon>Pirellulaceae</taxon>
        <taxon>Rhodopirellula</taxon>
    </lineage>
</organism>
<protein>
    <submittedName>
        <fullName evidence="4">Periplasmic serine proteinase DO</fullName>
        <ecNumber evidence="4">3.4.21.-</ecNumber>
    </submittedName>
</protein>
<dbReference type="SMART" id="SM00228">
    <property type="entry name" value="PDZ"/>
    <property type="match status" value="1"/>
</dbReference>
<feature type="chain" id="PRO_5004292063" evidence="2">
    <location>
        <begin position="29"/>
        <end position="635"/>
    </location>
</feature>
<dbReference type="InterPro" id="IPR036034">
    <property type="entry name" value="PDZ_sf"/>
</dbReference>
<evidence type="ECO:0000259" key="3">
    <source>
        <dbReference type="PROSITE" id="PS50106"/>
    </source>
</evidence>
<evidence type="ECO:0000313" key="5">
    <source>
        <dbReference type="Proteomes" id="UP000001025"/>
    </source>
</evidence>
<feature type="signal peptide" evidence="2">
    <location>
        <begin position="1"/>
        <end position="28"/>
    </location>
</feature>
<dbReference type="STRING" id="243090.RB7367"/>
<dbReference type="EMBL" id="BX294146">
    <property type="protein sequence ID" value="CAD75319.1"/>
    <property type="molecule type" value="Genomic_DNA"/>
</dbReference>
<feature type="compositionally biased region" description="Acidic residues" evidence="1">
    <location>
        <begin position="373"/>
        <end position="388"/>
    </location>
</feature>
<reference evidence="4 5" key="1">
    <citation type="journal article" date="2003" name="Proc. Natl. Acad. Sci. U.S.A.">
        <title>Complete genome sequence of the marine planctomycete Pirellula sp. strain 1.</title>
        <authorList>
            <person name="Gloeckner F.O."/>
            <person name="Kube M."/>
            <person name="Bauer M."/>
            <person name="Teeling H."/>
            <person name="Lombardot T."/>
            <person name="Ludwig W."/>
            <person name="Gade D."/>
            <person name="Beck A."/>
            <person name="Borzym K."/>
            <person name="Heitmann K."/>
            <person name="Rabus R."/>
            <person name="Schlesner H."/>
            <person name="Amann R."/>
            <person name="Reinhardt R."/>
        </authorList>
    </citation>
    <scope>NUCLEOTIDE SEQUENCE [LARGE SCALE GENOMIC DNA]</scope>
    <source>
        <strain evidence="5">DSM 10527 / NCIMB 13988 / SH1</strain>
    </source>
</reference>
<dbReference type="PATRIC" id="fig|243090.15.peg.3554"/>
<dbReference type="GO" id="GO:0004252">
    <property type="term" value="F:serine-type endopeptidase activity"/>
    <property type="evidence" value="ECO:0007669"/>
    <property type="project" value="InterPro"/>
</dbReference>
<dbReference type="HOGENOM" id="CLU_443345_0_0_0"/>
<evidence type="ECO:0000256" key="1">
    <source>
        <dbReference type="SAM" id="MobiDB-lite"/>
    </source>
</evidence>
<dbReference type="Gene3D" id="2.30.42.10">
    <property type="match status" value="1"/>
</dbReference>
<dbReference type="EC" id="3.4.21.-" evidence="4"/>
<dbReference type="SUPFAM" id="SSF50156">
    <property type="entry name" value="PDZ domain-like"/>
    <property type="match status" value="1"/>
</dbReference>
<dbReference type="PANTHER" id="PTHR43019">
    <property type="entry name" value="SERINE ENDOPROTEASE DEGS"/>
    <property type="match status" value="1"/>
</dbReference>
<dbReference type="EnsemblBacteria" id="CAD75319">
    <property type="protein sequence ID" value="CAD75319"/>
    <property type="gene ID" value="RB7367"/>
</dbReference>
<dbReference type="Gene3D" id="2.40.10.120">
    <property type="match status" value="1"/>
</dbReference>
<gene>
    <name evidence="4" type="primary">degP</name>
    <name evidence="4" type="synonym">htrA</name>
    <name evidence="4" type="ordered locus">RB7367</name>
</gene>
<dbReference type="OrthoDB" id="248175at2"/>
<name>Q7UNU6_RHOBA</name>
<dbReference type="PANTHER" id="PTHR43019:SF62">
    <property type="entry name" value="SERINE ENDOPROTEASE DEGS"/>
    <property type="match status" value="1"/>
</dbReference>
<dbReference type="InParanoid" id="Q7UNU6"/>
<dbReference type="eggNOG" id="COG0265">
    <property type="taxonomic scope" value="Bacteria"/>
</dbReference>
<dbReference type="InterPro" id="IPR001940">
    <property type="entry name" value="Peptidase_S1C"/>
</dbReference>
<keyword evidence="4" id="KW-0378">Hydrolase</keyword>
<dbReference type="AlphaFoldDB" id="Q7UNU6"/>
<dbReference type="Pfam" id="PF13365">
    <property type="entry name" value="Trypsin_2"/>
    <property type="match status" value="1"/>
</dbReference>